<dbReference type="EMBL" id="BMER01000007">
    <property type="protein sequence ID" value="GGH04739.1"/>
    <property type="molecule type" value="Genomic_DNA"/>
</dbReference>
<comment type="caution">
    <text evidence="1">The sequence shown here is derived from an EMBL/GenBank/DDBJ whole genome shotgun (WGS) entry which is preliminary data.</text>
</comment>
<proteinExistence type="predicted"/>
<evidence type="ECO:0000313" key="1">
    <source>
        <dbReference type="EMBL" id="GGH04739.1"/>
    </source>
</evidence>
<evidence type="ECO:0000313" key="2">
    <source>
        <dbReference type="Proteomes" id="UP000660862"/>
    </source>
</evidence>
<organism evidence="1 2">
    <name type="scientific">Parapedobacter pyrenivorans</name>
    <dbReference type="NCBI Taxonomy" id="1305674"/>
    <lineage>
        <taxon>Bacteria</taxon>
        <taxon>Pseudomonadati</taxon>
        <taxon>Bacteroidota</taxon>
        <taxon>Sphingobacteriia</taxon>
        <taxon>Sphingobacteriales</taxon>
        <taxon>Sphingobacteriaceae</taxon>
        <taxon>Parapedobacter</taxon>
    </lineage>
</organism>
<reference evidence="1" key="1">
    <citation type="journal article" date="2014" name="Int. J. Syst. Evol. Microbiol.">
        <title>Complete genome sequence of Corynebacterium casei LMG S-19264T (=DSM 44701T), isolated from a smear-ripened cheese.</title>
        <authorList>
            <consortium name="US DOE Joint Genome Institute (JGI-PGF)"/>
            <person name="Walter F."/>
            <person name="Albersmeier A."/>
            <person name="Kalinowski J."/>
            <person name="Ruckert C."/>
        </authorList>
    </citation>
    <scope>NUCLEOTIDE SEQUENCE</scope>
    <source>
        <strain evidence="1">CGMCC 1.12195</strain>
    </source>
</reference>
<protein>
    <recommendedName>
        <fullName evidence="3">Outer membrane protein beta-barrel domain-containing protein</fullName>
    </recommendedName>
</protein>
<keyword evidence="2" id="KW-1185">Reference proteome</keyword>
<gene>
    <name evidence="1" type="ORF">GCM10007415_46380</name>
</gene>
<sequence>MVWVGLLLSAMTLSAQEKLPIFLEVEAGVERLCSPSIQSVFPTGANVKMGPVFALAEEWRLRLRPQAGVKLFFNEIDEWVTEQLLIIKVGGQVSYDAFYIGQVTFFPYLAADFNWVSNYDAESDGGTGEDESITYSDSYLKGSGFSQEVGMRIQLQKWYVKMGYEFFKPRLKARRTIITDDLASGYLTPKSHPFVFNTFNITIGATLGL</sequence>
<dbReference type="AlphaFoldDB" id="A0A917I310"/>
<evidence type="ECO:0008006" key="3">
    <source>
        <dbReference type="Google" id="ProtNLM"/>
    </source>
</evidence>
<reference evidence="1" key="2">
    <citation type="submission" date="2020-09" db="EMBL/GenBank/DDBJ databases">
        <authorList>
            <person name="Sun Q."/>
            <person name="Zhou Y."/>
        </authorList>
    </citation>
    <scope>NUCLEOTIDE SEQUENCE</scope>
    <source>
        <strain evidence="1">CGMCC 1.12195</strain>
    </source>
</reference>
<dbReference type="Proteomes" id="UP000660862">
    <property type="component" value="Unassembled WGS sequence"/>
</dbReference>
<accession>A0A917I310</accession>
<name>A0A917I310_9SPHI</name>